<dbReference type="FunFam" id="1.10.246.130:FF:000001">
    <property type="entry name" value="Gamma-glutamyltransferase 5 isoform 1"/>
    <property type="match status" value="1"/>
</dbReference>
<protein>
    <recommendedName>
        <fullName evidence="6">Gamma-glutamyltranspeptidase 1</fullName>
    </recommendedName>
</protein>
<reference evidence="4" key="1">
    <citation type="journal article" date="2021" name="Mol. Ecol. Resour.">
        <title>Apolygus lucorum genome provides insights into omnivorousness and mesophyll feeding.</title>
        <authorList>
            <person name="Liu Y."/>
            <person name="Liu H."/>
            <person name="Wang H."/>
            <person name="Huang T."/>
            <person name="Liu B."/>
            <person name="Yang B."/>
            <person name="Yin L."/>
            <person name="Li B."/>
            <person name="Zhang Y."/>
            <person name="Zhang S."/>
            <person name="Jiang F."/>
            <person name="Zhang X."/>
            <person name="Ren Y."/>
            <person name="Wang B."/>
            <person name="Wang S."/>
            <person name="Lu Y."/>
            <person name="Wu K."/>
            <person name="Fan W."/>
            <person name="Wang G."/>
        </authorList>
    </citation>
    <scope>NUCLEOTIDE SEQUENCE</scope>
    <source>
        <strain evidence="4">12Hb</strain>
    </source>
</reference>
<dbReference type="SUPFAM" id="SSF56235">
    <property type="entry name" value="N-terminal nucleophile aminohydrolases (Ntn hydrolases)"/>
    <property type="match status" value="1"/>
</dbReference>
<gene>
    <name evidence="4" type="ORF">GE061_009567</name>
</gene>
<keyword evidence="5" id="KW-1185">Reference proteome</keyword>
<dbReference type="OrthoDB" id="1081007at2759"/>
<dbReference type="Gene3D" id="1.10.246.130">
    <property type="match status" value="1"/>
</dbReference>
<dbReference type="AlphaFoldDB" id="A0A8S9Y1W3"/>
<sequence>MPALARTLMTVADDRSGAMALYNGSLTGRFLQDLQLAGSLITREDLALYRANWYEPITAQLNGGYMLYTAPPPASGSVLASILQTLEGQLQPNPRINVFNTLRVAEAFKYAYALRTELGDPAFTDTNRVLQKSMSENYISNVASKLHQLTRTESYPEYYGASYHSGNSGGTINIVVQAQDGDAVVATSTINTLFGSLMASPSTGIILNNEMDDFSSPQIVNSFGVTPSSANFIQGGKRPLSSAAPSIIVAPNGDVRLAIGSAGGTHITSAVAQVIINHLWFGMSIKQAVDMPRIHHQLLPMVLKYEYGIPKSVIDGLARAGHRTKQMSPHSSVTAVATLNDQVTAIYDYRRGGNTSGF</sequence>
<keyword evidence="1" id="KW-0800">Toxin</keyword>
<dbReference type="InterPro" id="IPR043137">
    <property type="entry name" value="GGT_ssub_C"/>
</dbReference>
<proteinExistence type="predicted"/>
<comment type="caution">
    <text evidence="4">The sequence shown here is derived from an EMBL/GenBank/DDBJ whole genome shotgun (WGS) entry which is preliminary data.</text>
</comment>
<evidence type="ECO:0000313" key="5">
    <source>
        <dbReference type="Proteomes" id="UP000466442"/>
    </source>
</evidence>
<organism evidence="4 5">
    <name type="scientific">Apolygus lucorum</name>
    <name type="common">Small green plant bug</name>
    <name type="synonym">Lygocoris lucorum</name>
    <dbReference type="NCBI Taxonomy" id="248454"/>
    <lineage>
        <taxon>Eukaryota</taxon>
        <taxon>Metazoa</taxon>
        <taxon>Ecdysozoa</taxon>
        <taxon>Arthropoda</taxon>
        <taxon>Hexapoda</taxon>
        <taxon>Insecta</taxon>
        <taxon>Pterygota</taxon>
        <taxon>Neoptera</taxon>
        <taxon>Paraneoptera</taxon>
        <taxon>Hemiptera</taxon>
        <taxon>Heteroptera</taxon>
        <taxon>Panheteroptera</taxon>
        <taxon>Cimicomorpha</taxon>
        <taxon>Miridae</taxon>
        <taxon>Mirini</taxon>
        <taxon>Apolygus</taxon>
    </lineage>
</organism>
<dbReference type="PANTHER" id="PTHR11686">
    <property type="entry name" value="GAMMA GLUTAMYL TRANSPEPTIDASE"/>
    <property type="match status" value="1"/>
</dbReference>
<feature type="binding site" evidence="3">
    <location>
        <position position="213"/>
    </location>
    <ligand>
        <name>L-glutamate</name>
        <dbReference type="ChEBI" id="CHEBI:29985"/>
    </ligand>
</feature>
<feature type="binding site" evidence="3">
    <location>
        <position position="264"/>
    </location>
    <ligand>
        <name>L-glutamate</name>
        <dbReference type="ChEBI" id="CHEBI:29985"/>
    </ligand>
</feature>
<evidence type="ECO:0008006" key="6">
    <source>
        <dbReference type="Google" id="ProtNLM"/>
    </source>
</evidence>
<evidence type="ECO:0000256" key="2">
    <source>
        <dbReference type="PIRSR" id="PIRSR600101-1"/>
    </source>
</evidence>
<dbReference type="GO" id="GO:0005886">
    <property type="term" value="C:plasma membrane"/>
    <property type="evidence" value="ECO:0007669"/>
    <property type="project" value="TreeGrafter"/>
</dbReference>
<name>A0A8S9Y1W3_APOLU</name>
<dbReference type="PANTHER" id="PTHR11686:SF9">
    <property type="entry name" value="RE13973P"/>
    <property type="match status" value="1"/>
</dbReference>
<keyword evidence="1" id="KW-1202">Platelet aggregation activating toxin</keyword>
<feature type="binding site" evidence="3">
    <location>
        <begin position="241"/>
        <end position="242"/>
    </location>
    <ligand>
        <name>L-glutamate</name>
        <dbReference type="ChEBI" id="CHEBI:29985"/>
    </ligand>
</feature>
<accession>A0A8S9Y1W3</accession>
<evidence type="ECO:0000256" key="1">
    <source>
        <dbReference type="ARBA" id="ARBA00084097"/>
    </source>
</evidence>
<dbReference type="InterPro" id="IPR029055">
    <property type="entry name" value="Ntn_hydrolases_N"/>
</dbReference>
<dbReference type="FunFam" id="3.60.20.40:FF:000001">
    <property type="entry name" value="Gamma-glutamyltranspeptidase 1"/>
    <property type="match status" value="1"/>
</dbReference>
<evidence type="ECO:0000256" key="3">
    <source>
        <dbReference type="PIRSR" id="PIRSR600101-2"/>
    </source>
</evidence>
<dbReference type="InterPro" id="IPR000101">
    <property type="entry name" value="GGT_peptidase"/>
</dbReference>
<feature type="active site" description="Nucleophile" evidence="2">
    <location>
        <position position="171"/>
    </location>
</feature>
<dbReference type="EMBL" id="WIXP02000002">
    <property type="protein sequence ID" value="KAF6214824.1"/>
    <property type="molecule type" value="Genomic_DNA"/>
</dbReference>
<dbReference type="Pfam" id="PF01019">
    <property type="entry name" value="G_glu_transpept"/>
    <property type="match status" value="1"/>
</dbReference>
<evidence type="ECO:0000313" key="4">
    <source>
        <dbReference type="EMBL" id="KAF6214824.1"/>
    </source>
</evidence>
<keyword evidence="1" id="KW-1199">Hemostasis impairing toxin</keyword>
<dbReference type="InterPro" id="IPR043138">
    <property type="entry name" value="GGT_lsub"/>
</dbReference>
<dbReference type="Proteomes" id="UP000466442">
    <property type="component" value="Unassembled WGS sequence"/>
</dbReference>
<feature type="binding site" evidence="3">
    <location>
        <begin position="189"/>
        <end position="191"/>
    </location>
    <ligand>
        <name>L-glutamate</name>
        <dbReference type="ChEBI" id="CHEBI:29985"/>
    </ligand>
</feature>
<dbReference type="GO" id="GO:0036374">
    <property type="term" value="F:glutathione hydrolase activity"/>
    <property type="evidence" value="ECO:0007669"/>
    <property type="project" value="InterPro"/>
</dbReference>
<dbReference type="Gene3D" id="3.60.20.40">
    <property type="match status" value="1"/>
</dbReference>
<dbReference type="GO" id="GO:0006751">
    <property type="term" value="P:glutathione catabolic process"/>
    <property type="evidence" value="ECO:0007669"/>
    <property type="project" value="InterPro"/>
</dbReference>
<dbReference type="PRINTS" id="PR01210">
    <property type="entry name" value="GGTRANSPTASE"/>
</dbReference>